<sequence>MRLKSLANHTIAISLRHLHTSMGIPSGPIVLPPFILFKVFLTSDC</sequence>
<evidence type="ECO:0000313" key="1">
    <source>
        <dbReference type="EMBL" id="JAE31519.1"/>
    </source>
</evidence>
<proteinExistence type="predicted"/>
<accession>A0A0A9H6U7</accession>
<protein>
    <submittedName>
        <fullName evidence="1">Uncharacterized protein</fullName>
    </submittedName>
</protein>
<name>A0A0A9H6U7_ARUDO</name>
<dbReference type="EMBL" id="GBRH01166377">
    <property type="protein sequence ID" value="JAE31519.1"/>
    <property type="molecule type" value="Transcribed_RNA"/>
</dbReference>
<reference evidence="1" key="1">
    <citation type="submission" date="2014-09" db="EMBL/GenBank/DDBJ databases">
        <authorList>
            <person name="Magalhaes I.L.F."/>
            <person name="Oliveira U."/>
            <person name="Santos F.R."/>
            <person name="Vidigal T.H.D.A."/>
            <person name="Brescovit A.D."/>
            <person name="Santos A.J."/>
        </authorList>
    </citation>
    <scope>NUCLEOTIDE SEQUENCE</scope>
    <source>
        <tissue evidence="1">Shoot tissue taken approximately 20 cm above the soil surface</tissue>
    </source>
</reference>
<organism evidence="1">
    <name type="scientific">Arundo donax</name>
    <name type="common">Giant reed</name>
    <name type="synonym">Donax arundinaceus</name>
    <dbReference type="NCBI Taxonomy" id="35708"/>
    <lineage>
        <taxon>Eukaryota</taxon>
        <taxon>Viridiplantae</taxon>
        <taxon>Streptophyta</taxon>
        <taxon>Embryophyta</taxon>
        <taxon>Tracheophyta</taxon>
        <taxon>Spermatophyta</taxon>
        <taxon>Magnoliopsida</taxon>
        <taxon>Liliopsida</taxon>
        <taxon>Poales</taxon>
        <taxon>Poaceae</taxon>
        <taxon>PACMAD clade</taxon>
        <taxon>Arundinoideae</taxon>
        <taxon>Arundineae</taxon>
        <taxon>Arundo</taxon>
    </lineage>
</organism>
<reference evidence="1" key="2">
    <citation type="journal article" date="2015" name="Data Brief">
        <title>Shoot transcriptome of the giant reed, Arundo donax.</title>
        <authorList>
            <person name="Barrero R.A."/>
            <person name="Guerrero F.D."/>
            <person name="Moolhuijzen P."/>
            <person name="Goolsby J.A."/>
            <person name="Tidwell J."/>
            <person name="Bellgard S.E."/>
            <person name="Bellgard M.I."/>
        </authorList>
    </citation>
    <scope>NUCLEOTIDE SEQUENCE</scope>
    <source>
        <tissue evidence="1">Shoot tissue taken approximately 20 cm above the soil surface</tissue>
    </source>
</reference>
<dbReference type="AlphaFoldDB" id="A0A0A9H6U7"/>